<evidence type="ECO:0000256" key="4">
    <source>
        <dbReference type="SAM" id="MobiDB-lite"/>
    </source>
</evidence>
<feature type="region of interest" description="Disordered" evidence="4">
    <location>
        <begin position="1289"/>
        <end position="1308"/>
    </location>
</feature>
<dbReference type="Gene3D" id="1.25.10.10">
    <property type="entry name" value="Leucine-rich Repeat Variant"/>
    <property type="match status" value="1"/>
</dbReference>
<feature type="domain" description="GBD/FH3" evidence="5">
    <location>
        <begin position="94"/>
        <end position="491"/>
    </location>
</feature>
<protein>
    <recommendedName>
        <fullName evidence="9">Bnr1p</fullName>
    </recommendedName>
</protein>
<dbReference type="GO" id="GO:0071474">
    <property type="term" value="P:cellular hyperosmotic response"/>
    <property type="evidence" value="ECO:0007669"/>
    <property type="project" value="UniProtKB-ARBA"/>
</dbReference>
<dbReference type="InterPro" id="IPR014768">
    <property type="entry name" value="GBD/FH3_dom"/>
</dbReference>
<dbReference type="InterPro" id="IPR042201">
    <property type="entry name" value="FH2_Formin_sf"/>
</dbReference>
<dbReference type="InterPro" id="IPR016024">
    <property type="entry name" value="ARM-type_fold"/>
</dbReference>
<dbReference type="GO" id="GO:0003779">
    <property type="term" value="F:actin binding"/>
    <property type="evidence" value="ECO:0007669"/>
    <property type="project" value="InterPro"/>
</dbReference>
<dbReference type="EMBL" id="OX365904">
    <property type="protein sequence ID" value="CAI4064314.1"/>
    <property type="molecule type" value="Genomic_DNA"/>
</dbReference>
<dbReference type="SMART" id="SM01140">
    <property type="entry name" value="Drf_GBD"/>
    <property type="match status" value="1"/>
</dbReference>
<evidence type="ECO:0000256" key="3">
    <source>
        <dbReference type="SAM" id="Coils"/>
    </source>
</evidence>
<evidence type="ECO:0000313" key="8">
    <source>
        <dbReference type="Proteomes" id="UP001162087"/>
    </source>
</evidence>
<dbReference type="PROSITE" id="PS51444">
    <property type="entry name" value="FH2"/>
    <property type="match status" value="1"/>
</dbReference>
<feature type="coiled-coil region" evidence="3">
    <location>
        <begin position="526"/>
        <end position="582"/>
    </location>
</feature>
<dbReference type="InterPro" id="IPR011989">
    <property type="entry name" value="ARM-like"/>
</dbReference>
<dbReference type="InterPro" id="IPR010473">
    <property type="entry name" value="GTPase-bd"/>
</dbReference>
<gene>
    <name evidence="7" type="primary">SKDI09G0120</name>
    <name evidence="7" type="ORF">SKDI_09G0120</name>
</gene>
<dbReference type="GO" id="GO:1903475">
    <property type="term" value="P:mitotic actomyosin contractile ring assembly"/>
    <property type="evidence" value="ECO:0007669"/>
    <property type="project" value="UniProtKB-ARBA"/>
</dbReference>
<sequence>MDSSPNKKTYRYPRRSLSLHARDRASQARKLEELNLTDGLVAAGLQLVGVALEKQSTGSHIYMKQKNFSANDVASSSVVSENVKASKIDFNPKCMPQDVMLVERMFDELLEDGTFFWGAAYKNLQNISLRRKWLLICKIRSPNHWGSNTAVSGAKSYSAQLATGELAENSHFLDGLVRNLSGGGMGLSKTLYKLEKFLRKQNFLQLFLKDEIYLTTLLEKTLPLVSRDLQFVYLRCFKILMNNPLARIRALHSEPLISWFTQLLTDRNCNLKCQLLSMELLLLLTYVEGPTGCKLIWDQLSILFSNWLQWFGKILADDVKTHTSLYLNWSQLKIDYSMTFLLLINSILQGFNNKTALKIFSFLKKSNIHGIMATLESSYKDDSNNIVIMEQIKQFKTKESSIFDSMIQTSRDMKATPSMKNVTEEEGAPVCIENCLLLKVKDSPIETPINEIIQSLWKILDSKKPYSESIKLLKLINSLLFYLIDSFQAPICSSFDENLDLAQNVDSVFQDSVNKLLDSLQSNEIARRAVTEIDDLNNKILDLNEKLNLVENYSKDHLIAKLDESEALVSLKTKEIESLKLQLKANKKKLDQITTHQRLYDQPPSLMSSNLSSVDSITKNNNHSNLIFQNLAIKQQKQKNSLPKRSTSLLKSKRISSLSSYLSDANNENEGQNQVEDNLKDSSFQTSTSTVNFNIPSMKNVANMQNVSLNSILSELDFSNNMNSQPNYQSSPVLSSISSSPKLFPRLSSDSLDNSIQLLSEVDKLPPPLPPPPPPPPPPLPPSLLIDMEATLKPDVVPYILAPPPPPLPDLFKTEESFAIPPPPPLPESLSMSEGPSENNFVTPPAPPLPSGLLSLSSASINSTTVNLVPPSPERRLKQIHWDRVEDVKDTLWEDAFQRQETIRELQTDGVFSQIEDIFKMRSPAKIASKNNAGSSTALSSNNGKSLNELKKVSFLSRDLAQQFGINLHMFSQLSDMEFVMKVLNCDNDIIQNVNILKFFCKEELTNIPKSLLNKYEPYSQGKEGKAVSDLQRADRIFLELCINLRSYWNVRSKNLLTLSTYERDYYDLLFKLQKIDDGISHLNLSPKFKNLMFIITEIGNHMNKKIVKGIKLKSLTKLAFVRSSVDQNMSFLHFIEKIIRIKYPDLYGFVDDLKKIEDLGKISLEHIELECHEFYNRIENLVTQFQTGKLSKEENLDPRDQIVKKVKFKINRAKIKSELLMGQCKLTLIDLNKLMKYYGEDPSDKESKNDFFQPFIEFLAMFKKCAKENIEKEEMERVYEQRKSLLEMRTNNNKKSNGNDENEGEEVNTDAVDLLISKLREVKKDPEPLRRRKSTRLSEVAVNVNDEDLKMKDDEDHILLERTHAMLNDIQRI</sequence>
<evidence type="ECO:0000259" key="6">
    <source>
        <dbReference type="PROSITE" id="PS51444"/>
    </source>
</evidence>
<name>A0AA35NU08_SACK1</name>
<feature type="region of interest" description="Disordered" evidence="4">
    <location>
        <begin position="762"/>
        <end position="781"/>
    </location>
</feature>
<comment type="similarity">
    <text evidence="2">Belongs to the formin homology family. BNI1 subfamily.</text>
</comment>
<dbReference type="Gene3D" id="1.20.58.2220">
    <property type="entry name" value="Formin, FH2 domain"/>
    <property type="match status" value="1"/>
</dbReference>
<feature type="region of interest" description="Disordered" evidence="4">
    <location>
        <begin position="661"/>
        <end position="681"/>
    </location>
</feature>
<dbReference type="Gene3D" id="6.10.30.50">
    <property type="match status" value="1"/>
</dbReference>
<dbReference type="InterPro" id="IPR015425">
    <property type="entry name" value="FH2_Formin"/>
</dbReference>
<feature type="domain" description="FH2" evidence="6">
    <location>
        <begin position="867"/>
        <end position="1289"/>
    </location>
</feature>
<dbReference type="FunFam" id="1.20.58.2220:FF:000006">
    <property type="entry name" value="Cytokinesis protein sepA"/>
    <property type="match status" value="1"/>
</dbReference>
<dbReference type="PROSITE" id="PS51232">
    <property type="entry name" value="GBD_FH3"/>
    <property type="match status" value="1"/>
</dbReference>
<dbReference type="GO" id="GO:0031267">
    <property type="term" value="F:small GTPase binding"/>
    <property type="evidence" value="ECO:0007669"/>
    <property type="project" value="InterPro"/>
</dbReference>
<dbReference type="GO" id="GO:0032153">
    <property type="term" value="C:cell division site"/>
    <property type="evidence" value="ECO:0007669"/>
    <property type="project" value="TreeGrafter"/>
</dbReference>
<proteinExistence type="inferred from homology"/>
<dbReference type="FunFam" id="6.10.30.50:FF:000002">
    <property type="entry name" value="BNR1p Formin"/>
    <property type="match status" value="1"/>
</dbReference>
<evidence type="ECO:0000259" key="5">
    <source>
        <dbReference type="PROSITE" id="PS51232"/>
    </source>
</evidence>
<reference evidence="7" key="1">
    <citation type="submission" date="2022-10" db="EMBL/GenBank/DDBJ databases">
        <authorList>
            <person name="Byrne P K."/>
        </authorList>
    </citation>
    <scope>NUCLEOTIDE SEQUENCE</scope>
    <source>
        <strain evidence="7">IFO1802</strain>
    </source>
</reference>
<dbReference type="InterPro" id="IPR051661">
    <property type="entry name" value="Actin_filament_regulator"/>
</dbReference>
<feature type="compositionally biased region" description="Pro residues" evidence="4">
    <location>
        <begin position="765"/>
        <end position="781"/>
    </location>
</feature>
<dbReference type="SUPFAM" id="SSF48371">
    <property type="entry name" value="ARM repeat"/>
    <property type="match status" value="1"/>
</dbReference>
<dbReference type="Pfam" id="PF02181">
    <property type="entry name" value="FH2"/>
    <property type="match status" value="1"/>
</dbReference>
<dbReference type="SUPFAM" id="SSF101447">
    <property type="entry name" value="Formin homology 2 domain (FH2 domain)"/>
    <property type="match status" value="1"/>
</dbReference>
<dbReference type="GO" id="GO:0045010">
    <property type="term" value="P:actin nucleation"/>
    <property type="evidence" value="ECO:0007669"/>
    <property type="project" value="UniProtKB-ARBA"/>
</dbReference>
<dbReference type="PANTHER" id="PTHR47102">
    <property type="entry name" value="PROTEIN BNI1"/>
    <property type="match status" value="1"/>
</dbReference>
<evidence type="ECO:0000313" key="7">
    <source>
        <dbReference type="EMBL" id="CAI4064314.1"/>
    </source>
</evidence>
<dbReference type="GO" id="GO:0043332">
    <property type="term" value="C:mating projection tip"/>
    <property type="evidence" value="ECO:0007669"/>
    <property type="project" value="TreeGrafter"/>
</dbReference>
<evidence type="ECO:0008006" key="9">
    <source>
        <dbReference type="Google" id="ProtNLM"/>
    </source>
</evidence>
<dbReference type="GeneID" id="80924622"/>
<dbReference type="GO" id="GO:0051016">
    <property type="term" value="P:barbed-end actin filament capping"/>
    <property type="evidence" value="ECO:0007669"/>
    <property type="project" value="UniProtKB-ARBA"/>
</dbReference>
<evidence type="ECO:0000256" key="2">
    <source>
        <dbReference type="ARBA" id="ARBA00037935"/>
    </source>
</evidence>
<dbReference type="Proteomes" id="UP001162087">
    <property type="component" value="Chromosome 9"/>
</dbReference>
<dbReference type="GO" id="GO:0005935">
    <property type="term" value="C:cellular bud neck"/>
    <property type="evidence" value="ECO:0007669"/>
    <property type="project" value="UniProtKB-ARBA"/>
</dbReference>
<keyword evidence="8" id="KW-1185">Reference proteome</keyword>
<accession>A0AA35NU08</accession>
<dbReference type="PANTHER" id="PTHR47102:SF1">
    <property type="entry name" value="BNI1-RELATED PROTEIN 1"/>
    <property type="match status" value="1"/>
</dbReference>
<feature type="compositionally biased region" description="Polar residues" evidence="4">
    <location>
        <begin position="664"/>
        <end position="681"/>
    </location>
</feature>
<organism evidence="7 8">
    <name type="scientific">Saccharomyces kudriavzevii (strain ATCC MYA-4449 / AS 2.2408 / CBS 8840 / NBRC 1802 / NCYC 2889)</name>
    <name type="common">Yeast</name>
    <dbReference type="NCBI Taxonomy" id="226230"/>
    <lineage>
        <taxon>Eukaryota</taxon>
        <taxon>Fungi</taxon>
        <taxon>Dikarya</taxon>
        <taxon>Ascomycota</taxon>
        <taxon>Saccharomycotina</taxon>
        <taxon>Saccharomycetes</taxon>
        <taxon>Saccharomycetales</taxon>
        <taxon>Saccharomycetaceae</taxon>
        <taxon>Saccharomyces</taxon>
    </lineage>
</organism>
<dbReference type="SMART" id="SM00498">
    <property type="entry name" value="FH2"/>
    <property type="match status" value="1"/>
</dbReference>
<dbReference type="RefSeq" id="XP_056088322.1">
    <property type="nucleotide sequence ID" value="XM_056228619.1"/>
</dbReference>
<dbReference type="GO" id="GO:0070649">
    <property type="term" value="P:formin-nucleated actin cable assembly"/>
    <property type="evidence" value="ECO:0007669"/>
    <property type="project" value="UniProtKB-ARBA"/>
</dbReference>
<dbReference type="GO" id="GO:0005737">
    <property type="term" value="C:cytoplasm"/>
    <property type="evidence" value="ECO:0007669"/>
    <property type="project" value="UniProtKB-ARBA"/>
</dbReference>
<evidence type="ECO:0000256" key="1">
    <source>
        <dbReference type="ARBA" id="ARBA00023054"/>
    </source>
</evidence>
<keyword evidence="1 3" id="KW-0175">Coiled coil</keyword>
<dbReference type="GO" id="GO:0005522">
    <property type="term" value="F:profilin binding"/>
    <property type="evidence" value="ECO:0007669"/>
    <property type="project" value="UniProtKB-ARBA"/>
</dbReference>